<dbReference type="EMBL" id="JYNY01000616">
    <property type="protein sequence ID" value="KJJ83343.1"/>
    <property type="molecule type" value="Genomic_DNA"/>
</dbReference>
<name>A0A0F0CJ68_9BACT</name>
<evidence type="ECO:0000313" key="1">
    <source>
        <dbReference type="EMBL" id="KJJ83343.1"/>
    </source>
</evidence>
<keyword evidence="2" id="KW-1185">Reference proteome</keyword>
<dbReference type="Proteomes" id="UP000033428">
    <property type="component" value="Unassembled WGS sequence"/>
</dbReference>
<accession>A0A0F0CJ68</accession>
<sequence length="341" mass="38770">MFDSALIDYFRKASRDQDIIVKGIGNAIIDSQMKLDKIEAGIVDVDTKLETTRAEAKKLLALAMTGTISQGTTFKAKMTELDEEIFKLEDTLARLQAQKSAAQMSAHSGRFLHQNLRFAMQYLDQAPPEAQRSLLQAMIKEIIVFDDRIELRMYLGEPDETMPCEITPENGKSLTEIDEALTTQTLVSSGRQKWLPTMDSEHYKRHLSKCKEIHILVKMYRHRGRGTSISLYDPLPSRPLPPPPVYKNIVAMAVQVREYLVKNPQRTQTAAGNHFGITRARISQLITIVENLPDDFISIMKTTKDQSMLKRFSGKTLLRIAGQRTPEQRETYITTIRNQIS</sequence>
<organism evidence="1 2">
    <name type="scientific">Candidatus Omnitrophus magneticus</name>
    <dbReference type="NCBI Taxonomy" id="1609969"/>
    <lineage>
        <taxon>Bacteria</taxon>
        <taxon>Pseudomonadati</taxon>
        <taxon>Candidatus Omnitrophota</taxon>
        <taxon>Candidatus Omnitrophus</taxon>
    </lineage>
</organism>
<evidence type="ECO:0000313" key="2">
    <source>
        <dbReference type="Proteomes" id="UP000033428"/>
    </source>
</evidence>
<comment type="caution">
    <text evidence="1">The sequence shown here is derived from an EMBL/GenBank/DDBJ whole genome shotgun (WGS) entry which is preliminary data.</text>
</comment>
<proteinExistence type="predicted"/>
<reference evidence="1 2" key="1">
    <citation type="submission" date="2015-02" db="EMBL/GenBank/DDBJ databases">
        <title>Single-cell genomics of uncultivated deep-branching MTB reveals a conserved set of magnetosome genes.</title>
        <authorList>
            <person name="Kolinko S."/>
            <person name="Richter M."/>
            <person name="Glockner F.O."/>
            <person name="Brachmann A."/>
            <person name="Schuler D."/>
        </authorList>
    </citation>
    <scope>NUCLEOTIDE SEQUENCE [LARGE SCALE GENOMIC DNA]</scope>
    <source>
        <strain evidence="1">SKK-01</strain>
    </source>
</reference>
<gene>
    <name evidence="1" type="ORF">OMAG_002799</name>
</gene>
<dbReference type="AlphaFoldDB" id="A0A0F0CJ68"/>
<protein>
    <submittedName>
        <fullName evidence="1">Uncharacterized protein</fullName>
    </submittedName>
</protein>